<evidence type="ECO:0000259" key="2">
    <source>
        <dbReference type="Pfam" id="PF17863"/>
    </source>
</evidence>
<gene>
    <name evidence="3" type="primary">yeaC</name>
    <name evidence="3" type="ORF">R50_2480</name>
</gene>
<dbReference type="CDD" id="cd00009">
    <property type="entry name" value="AAA"/>
    <property type="match status" value="1"/>
</dbReference>
<dbReference type="Pfam" id="PF17863">
    <property type="entry name" value="AAA_lid_2"/>
    <property type="match status" value="1"/>
</dbReference>
<dbReference type="InterPro" id="IPR011703">
    <property type="entry name" value="ATPase_AAA-3"/>
</dbReference>
<dbReference type="GO" id="GO:0016887">
    <property type="term" value="F:ATP hydrolysis activity"/>
    <property type="evidence" value="ECO:0007669"/>
    <property type="project" value="InterPro"/>
</dbReference>
<dbReference type="PANTHER" id="PTHR42759:SF5">
    <property type="entry name" value="METHANOL DEHYDROGENASE REGULATOR"/>
    <property type="match status" value="1"/>
</dbReference>
<dbReference type="InterPro" id="IPR027417">
    <property type="entry name" value="P-loop_NTPase"/>
</dbReference>
<proteinExistence type="predicted"/>
<dbReference type="SUPFAM" id="SSF52540">
    <property type="entry name" value="P-loop containing nucleoside triphosphate hydrolases"/>
    <property type="match status" value="1"/>
</dbReference>
<organism evidence="3 4">
    <name type="scientific">Candidatus Hydrogenisulfobacillus filiaventi</name>
    <dbReference type="NCBI Taxonomy" id="2707344"/>
    <lineage>
        <taxon>Bacteria</taxon>
        <taxon>Bacillati</taxon>
        <taxon>Bacillota</taxon>
        <taxon>Clostridia</taxon>
        <taxon>Eubacteriales</taxon>
        <taxon>Clostridiales Family XVII. Incertae Sedis</taxon>
        <taxon>Candidatus Hydrogenisulfobacillus</taxon>
    </lineage>
</organism>
<sequence>MTPAGRDVLEGAVAPPFDRIVAQVGGMLIGKEAAVVALLTALLAGGHVLLEDAPGVGKTTLAKAFAASLALEFRRIQMTPDLLPADLTGTAVWDPAGGLRFQPGPLFAQVVLADELNRASPRTQSGLLEVMEEGAVTVDGVSRPVPEPFFLIATQNPLAFAGTYPLPEGQLDRFLLRLTLGYPEAADEVRILTAPPPDPARLPALLDAAAVLRHRQAARAVYVDPAVVRYVAGLARATRRHPALRLGASPRAGRALLAAARARAYLSGRGFVLPDDVRALLEPVFLHRLMGRDGSPAPRAALAEVLAEVPVPDAEGEPWP</sequence>
<dbReference type="Gene3D" id="1.10.8.80">
    <property type="entry name" value="Magnesium chelatase subunit I, C-Terminal domain"/>
    <property type="match status" value="1"/>
</dbReference>
<keyword evidence="4" id="KW-1185">Reference proteome</keyword>
<dbReference type="EMBL" id="LR778114">
    <property type="protein sequence ID" value="CAB1129977.1"/>
    <property type="molecule type" value="Genomic_DNA"/>
</dbReference>
<evidence type="ECO:0000259" key="1">
    <source>
        <dbReference type="Pfam" id="PF07726"/>
    </source>
</evidence>
<feature type="domain" description="ChlI/MoxR AAA lid" evidence="2">
    <location>
        <begin position="236"/>
        <end position="293"/>
    </location>
</feature>
<dbReference type="AlphaFoldDB" id="A0A6F8ZJ12"/>
<dbReference type="GO" id="GO:0005524">
    <property type="term" value="F:ATP binding"/>
    <property type="evidence" value="ECO:0007669"/>
    <property type="project" value="InterPro"/>
</dbReference>
<name>A0A6F8ZJ12_9FIRM</name>
<dbReference type="KEGG" id="hfv:R50_2480"/>
<reference evidence="3 4" key="1">
    <citation type="submission" date="2020-02" db="EMBL/GenBank/DDBJ databases">
        <authorList>
            <person name="Hogendoorn C."/>
        </authorList>
    </citation>
    <scope>NUCLEOTIDE SEQUENCE [LARGE SCALE GENOMIC DNA]</scope>
    <source>
        <strain evidence="3">R501</strain>
    </source>
</reference>
<dbReference type="Proteomes" id="UP000503399">
    <property type="component" value="Chromosome"/>
</dbReference>
<protein>
    <submittedName>
        <fullName evidence="3">Putative MoxR-like ATPase</fullName>
    </submittedName>
</protein>
<feature type="domain" description="ATPase AAA-3" evidence="1">
    <location>
        <begin position="47"/>
        <end position="176"/>
    </location>
</feature>
<dbReference type="InterPro" id="IPR050764">
    <property type="entry name" value="CbbQ/NirQ/NorQ/GpvN"/>
</dbReference>
<dbReference type="Gene3D" id="3.40.50.300">
    <property type="entry name" value="P-loop containing nucleotide triphosphate hydrolases"/>
    <property type="match status" value="1"/>
</dbReference>
<accession>A0A6F8ZJ12</accession>
<evidence type="ECO:0000313" key="4">
    <source>
        <dbReference type="Proteomes" id="UP000503399"/>
    </source>
</evidence>
<dbReference type="PANTHER" id="PTHR42759">
    <property type="entry name" value="MOXR FAMILY PROTEIN"/>
    <property type="match status" value="1"/>
</dbReference>
<dbReference type="Pfam" id="PF07726">
    <property type="entry name" value="AAA_3"/>
    <property type="match status" value="1"/>
</dbReference>
<dbReference type="InterPro" id="IPR041628">
    <property type="entry name" value="ChlI/MoxR_AAA_lid"/>
</dbReference>
<evidence type="ECO:0000313" key="3">
    <source>
        <dbReference type="EMBL" id="CAB1129977.1"/>
    </source>
</evidence>
<dbReference type="PIRSF" id="PIRSF002849">
    <property type="entry name" value="AAA_ATPase_chaperone_MoxR_prd"/>
    <property type="match status" value="1"/>
</dbReference>